<dbReference type="Proteomes" id="UP000028091">
    <property type="component" value="Unassembled WGS sequence"/>
</dbReference>
<sequence>MDKEMVIDLVTEQMARIRKEKNYTQDRMAEVLGLSKRHLQQVEKNRLRLNWTQSAAVCALFRDSDVLKGTLGDDPLEILEVVAHDELHLSVERTIGGKVWWRTSIKKGTFRLQQNVLSQHYRILDDENYRYYSSFNKEEAKRRLEELSQLSSPYS</sequence>
<comment type="caution">
    <text evidence="2">The sequence shown here is derived from an EMBL/GenBank/DDBJ whole genome shotgun (WGS) entry which is preliminary data.</text>
</comment>
<dbReference type="SMART" id="SM00530">
    <property type="entry name" value="HTH_XRE"/>
    <property type="match status" value="1"/>
</dbReference>
<name>A0A081LAD5_9BACI</name>
<dbReference type="EMBL" id="JOTP01000011">
    <property type="protein sequence ID" value="KEP26211.1"/>
    <property type="molecule type" value="Genomic_DNA"/>
</dbReference>
<evidence type="ECO:0000313" key="2">
    <source>
        <dbReference type="EMBL" id="KEP26211.1"/>
    </source>
</evidence>
<gene>
    <name evidence="2" type="ORF">BA70_02820</name>
</gene>
<dbReference type="InterPro" id="IPR010982">
    <property type="entry name" value="Lambda_DNA-bd_dom_sf"/>
</dbReference>
<accession>A0A081LAD5</accession>
<dbReference type="CDD" id="cd00093">
    <property type="entry name" value="HTH_XRE"/>
    <property type="match status" value="1"/>
</dbReference>
<dbReference type="GO" id="GO:0003677">
    <property type="term" value="F:DNA binding"/>
    <property type="evidence" value="ECO:0007669"/>
    <property type="project" value="InterPro"/>
</dbReference>
<dbReference type="OrthoDB" id="1796720at2"/>
<organism evidence="2 3">
    <name type="scientific">Bacillus zhangzhouensis</name>
    <dbReference type="NCBI Taxonomy" id="1178540"/>
    <lineage>
        <taxon>Bacteria</taxon>
        <taxon>Bacillati</taxon>
        <taxon>Bacillota</taxon>
        <taxon>Bacilli</taxon>
        <taxon>Bacillales</taxon>
        <taxon>Bacillaceae</taxon>
        <taxon>Bacillus</taxon>
    </lineage>
</organism>
<dbReference type="InterPro" id="IPR001387">
    <property type="entry name" value="Cro/C1-type_HTH"/>
</dbReference>
<protein>
    <submittedName>
        <fullName evidence="2">XRE family transcriptional regulator</fullName>
    </submittedName>
</protein>
<dbReference type="Pfam" id="PF01381">
    <property type="entry name" value="HTH_3"/>
    <property type="match status" value="1"/>
</dbReference>
<reference evidence="2 3" key="1">
    <citation type="submission" date="2012-09" db="EMBL/GenBank/DDBJ databases">
        <title>Genome Sequence of Bacillus sp. DW5-4.</title>
        <authorList>
            <person name="Lai Q."/>
            <person name="Liu Y."/>
            <person name="Shao Z."/>
        </authorList>
    </citation>
    <scope>NUCLEOTIDE SEQUENCE [LARGE SCALE GENOMIC DNA]</scope>
    <source>
        <strain evidence="2 3">DW5-4</strain>
    </source>
</reference>
<dbReference type="eggNOG" id="COG1476">
    <property type="taxonomic scope" value="Bacteria"/>
</dbReference>
<dbReference type="RefSeq" id="WP_034321793.1">
    <property type="nucleotide sequence ID" value="NZ_JAVIKA010000001.1"/>
</dbReference>
<dbReference type="Gene3D" id="1.10.260.40">
    <property type="entry name" value="lambda repressor-like DNA-binding domains"/>
    <property type="match status" value="1"/>
</dbReference>
<evidence type="ECO:0000259" key="1">
    <source>
        <dbReference type="PROSITE" id="PS50943"/>
    </source>
</evidence>
<dbReference type="SUPFAM" id="SSF47413">
    <property type="entry name" value="lambda repressor-like DNA-binding domains"/>
    <property type="match status" value="1"/>
</dbReference>
<evidence type="ECO:0000313" key="3">
    <source>
        <dbReference type="Proteomes" id="UP000028091"/>
    </source>
</evidence>
<keyword evidence="3" id="KW-1185">Reference proteome</keyword>
<dbReference type="PROSITE" id="PS50943">
    <property type="entry name" value="HTH_CROC1"/>
    <property type="match status" value="1"/>
</dbReference>
<dbReference type="AlphaFoldDB" id="A0A081LAD5"/>
<proteinExistence type="predicted"/>
<feature type="domain" description="HTH cro/C1-type" evidence="1">
    <location>
        <begin position="14"/>
        <end position="46"/>
    </location>
</feature>